<dbReference type="Proteomes" id="UP000261174">
    <property type="component" value="Unassembled WGS sequence"/>
</dbReference>
<dbReference type="InterPro" id="IPR012944">
    <property type="entry name" value="SusD_RagB_dom"/>
</dbReference>
<dbReference type="GO" id="GO:0009279">
    <property type="term" value="C:cell outer membrane"/>
    <property type="evidence" value="ECO:0007669"/>
    <property type="project" value="UniProtKB-SubCell"/>
</dbReference>
<evidence type="ECO:0000256" key="5">
    <source>
        <dbReference type="ARBA" id="ARBA00023237"/>
    </source>
</evidence>
<evidence type="ECO:0000256" key="3">
    <source>
        <dbReference type="ARBA" id="ARBA00022729"/>
    </source>
</evidence>
<evidence type="ECO:0000313" key="8">
    <source>
        <dbReference type="EMBL" id="RFM36909.1"/>
    </source>
</evidence>
<dbReference type="AlphaFoldDB" id="A0A3E1P9P8"/>
<dbReference type="InterPro" id="IPR011990">
    <property type="entry name" value="TPR-like_helical_dom_sf"/>
</dbReference>
<dbReference type="SUPFAM" id="SSF48452">
    <property type="entry name" value="TPR-like"/>
    <property type="match status" value="1"/>
</dbReference>
<evidence type="ECO:0000259" key="6">
    <source>
        <dbReference type="Pfam" id="PF07980"/>
    </source>
</evidence>
<keyword evidence="4" id="KW-0472">Membrane</keyword>
<name>A0A3E1P9P8_9BACT</name>
<feature type="domain" description="SusD-like N-terminal" evidence="7">
    <location>
        <begin position="88"/>
        <end position="211"/>
    </location>
</feature>
<keyword evidence="9" id="KW-1185">Reference proteome</keyword>
<keyword evidence="5" id="KW-0998">Cell outer membrane</keyword>
<dbReference type="RefSeq" id="WP_116852229.1">
    <property type="nucleotide sequence ID" value="NZ_QTJV01000001.1"/>
</dbReference>
<evidence type="ECO:0000256" key="1">
    <source>
        <dbReference type="ARBA" id="ARBA00004442"/>
    </source>
</evidence>
<feature type="domain" description="RagB/SusD" evidence="6">
    <location>
        <begin position="325"/>
        <end position="482"/>
    </location>
</feature>
<reference evidence="8 9" key="1">
    <citation type="submission" date="2018-08" db="EMBL/GenBank/DDBJ databases">
        <title>Chitinophaga sp. K20C18050901, a novel bacterium isolated from forest soil.</title>
        <authorList>
            <person name="Wang C."/>
        </authorList>
    </citation>
    <scope>NUCLEOTIDE SEQUENCE [LARGE SCALE GENOMIC DNA]</scope>
    <source>
        <strain evidence="8 9">K20C18050901</strain>
    </source>
</reference>
<dbReference type="OrthoDB" id="5694214at2"/>
<dbReference type="InterPro" id="IPR033985">
    <property type="entry name" value="SusD-like_N"/>
</dbReference>
<evidence type="ECO:0000256" key="4">
    <source>
        <dbReference type="ARBA" id="ARBA00023136"/>
    </source>
</evidence>
<dbReference type="EMBL" id="QTJV01000001">
    <property type="protein sequence ID" value="RFM36909.1"/>
    <property type="molecule type" value="Genomic_DNA"/>
</dbReference>
<comment type="similarity">
    <text evidence="2">Belongs to the SusD family.</text>
</comment>
<evidence type="ECO:0000256" key="2">
    <source>
        <dbReference type="ARBA" id="ARBA00006275"/>
    </source>
</evidence>
<dbReference type="Pfam" id="PF07980">
    <property type="entry name" value="SusD_RagB"/>
    <property type="match status" value="1"/>
</dbReference>
<proteinExistence type="inferred from homology"/>
<protein>
    <submittedName>
        <fullName evidence="8">RagB/SusD family nutrient uptake outer membrane protein</fullName>
    </submittedName>
</protein>
<evidence type="ECO:0000259" key="7">
    <source>
        <dbReference type="Pfam" id="PF14322"/>
    </source>
</evidence>
<dbReference type="Pfam" id="PF14322">
    <property type="entry name" value="SusD-like_3"/>
    <property type="match status" value="1"/>
</dbReference>
<comment type="subcellular location">
    <subcellularLocation>
        <location evidence="1">Cell outer membrane</location>
    </subcellularLocation>
</comment>
<gene>
    <name evidence="8" type="ORF">DXN04_05275</name>
</gene>
<sequence length="482" mass="54717">MKQSILFLFIICMMTSCSKKLEEHPKSIAAEVFYNTPSEVEAGLNAIYIPIRRVSTIGALYLCQQEIYTEYLYGRGSHAPLNDYNGLDNTNITRINSMWTDFYESIRDANIVIEKAPLGKSLTEDDLKKYLGEARFMRGLCYFYLVRNWGGVPLRNENNMDSINLPRANASDVYNFILADLEWAEQNLPDNPRQVGAPSKWSAKTVLTDVYMTLHQYDKARDKALEVINSAKYSLVKVAVANDFDKLFGPDIASSTEEIFYLKFARTPSGQGFPYPIYAHYPNSGYYPPGGYYTFYSDSEQNSFVKNWDKNDLRYSFCWYAQTFGLGNTTILLKKFSDKSAVTAGGNDYPMYRYADLLLFYAEAVAQAGGSPTADAMEKLNMVHRRAYGKDPLIADASVDFKLSDYASQQAFIDKVVQERGYENVGEGKRWFDLKRLGIAQQVIAAVKGKTIAERHMLWPIPTVEYNYNTAINPTTDQNPGY</sequence>
<dbReference type="PROSITE" id="PS51257">
    <property type="entry name" value="PROKAR_LIPOPROTEIN"/>
    <property type="match status" value="1"/>
</dbReference>
<dbReference type="Gene3D" id="1.25.40.390">
    <property type="match status" value="1"/>
</dbReference>
<evidence type="ECO:0000313" key="9">
    <source>
        <dbReference type="Proteomes" id="UP000261174"/>
    </source>
</evidence>
<accession>A0A3E1P9P8</accession>
<keyword evidence="3" id="KW-0732">Signal</keyword>
<organism evidence="8 9">
    <name type="scientific">Chitinophaga silvisoli</name>
    <dbReference type="NCBI Taxonomy" id="2291814"/>
    <lineage>
        <taxon>Bacteria</taxon>
        <taxon>Pseudomonadati</taxon>
        <taxon>Bacteroidota</taxon>
        <taxon>Chitinophagia</taxon>
        <taxon>Chitinophagales</taxon>
        <taxon>Chitinophagaceae</taxon>
        <taxon>Chitinophaga</taxon>
    </lineage>
</organism>
<comment type="caution">
    <text evidence="8">The sequence shown here is derived from an EMBL/GenBank/DDBJ whole genome shotgun (WGS) entry which is preliminary data.</text>
</comment>
<dbReference type="CDD" id="cd08977">
    <property type="entry name" value="SusD"/>
    <property type="match status" value="1"/>
</dbReference>